<dbReference type="InterPro" id="IPR035938">
    <property type="entry name" value="Hemerythrin-like_sf"/>
</dbReference>
<dbReference type="InterPro" id="IPR012312">
    <property type="entry name" value="Hemerythrin-like"/>
</dbReference>
<dbReference type="AlphaFoldDB" id="A0A0E9M378"/>
<dbReference type="InterPro" id="IPR012827">
    <property type="entry name" value="Hemerythrin_metal-bd"/>
</dbReference>
<dbReference type="OrthoDB" id="1122424at2"/>
<feature type="domain" description="Hemerythrin-like" evidence="4">
    <location>
        <begin position="14"/>
        <end position="124"/>
    </location>
</feature>
<keyword evidence="3" id="KW-0408">Iron</keyword>
<dbReference type="Pfam" id="PF01814">
    <property type="entry name" value="Hemerythrin"/>
    <property type="match status" value="1"/>
</dbReference>
<evidence type="ECO:0000313" key="5">
    <source>
        <dbReference type="EMBL" id="GAO31963.1"/>
    </source>
</evidence>
<dbReference type="Proteomes" id="UP000032900">
    <property type="component" value="Unassembled WGS sequence"/>
</dbReference>
<comment type="caution">
    <text evidence="5">The sequence shown here is derived from an EMBL/GenBank/DDBJ whole genome shotgun (WGS) entry which is preliminary data.</text>
</comment>
<dbReference type="SUPFAM" id="SSF47188">
    <property type="entry name" value="Hemerythrin-like"/>
    <property type="match status" value="1"/>
</dbReference>
<dbReference type="EMBL" id="BAZW01000072">
    <property type="protein sequence ID" value="GAO31963.1"/>
    <property type="molecule type" value="Genomic_DNA"/>
</dbReference>
<dbReference type="RefSeq" id="WP_062128426.1">
    <property type="nucleotide sequence ID" value="NZ_BAZW01000072.1"/>
</dbReference>
<organism evidence="5 6">
    <name type="scientific">Geofilum rubicundum JCM 15548</name>
    <dbReference type="NCBI Taxonomy" id="1236989"/>
    <lineage>
        <taxon>Bacteria</taxon>
        <taxon>Pseudomonadati</taxon>
        <taxon>Bacteroidota</taxon>
        <taxon>Bacteroidia</taxon>
        <taxon>Marinilabiliales</taxon>
        <taxon>Marinilabiliaceae</taxon>
        <taxon>Geofilum</taxon>
    </lineage>
</organism>
<dbReference type="STRING" id="1236989.JCM15548_14379"/>
<comment type="similarity">
    <text evidence="1">Belongs to the hemerythrin family.</text>
</comment>
<protein>
    <recommendedName>
        <fullName evidence="4">Hemerythrin-like domain-containing protein</fullName>
    </recommendedName>
</protein>
<dbReference type="NCBIfam" id="TIGR02481">
    <property type="entry name" value="hemeryth_dom"/>
    <property type="match status" value="1"/>
</dbReference>
<dbReference type="Gene3D" id="1.20.120.50">
    <property type="entry name" value="Hemerythrin-like"/>
    <property type="match status" value="1"/>
</dbReference>
<evidence type="ECO:0000256" key="1">
    <source>
        <dbReference type="ARBA" id="ARBA00010587"/>
    </source>
</evidence>
<dbReference type="GO" id="GO:0046872">
    <property type="term" value="F:metal ion binding"/>
    <property type="evidence" value="ECO:0007669"/>
    <property type="project" value="UniProtKB-KW"/>
</dbReference>
<evidence type="ECO:0000256" key="2">
    <source>
        <dbReference type="ARBA" id="ARBA00022723"/>
    </source>
</evidence>
<evidence type="ECO:0000259" key="4">
    <source>
        <dbReference type="Pfam" id="PF01814"/>
    </source>
</evidence>
<keyword evidence="2" id="KW-0479">Metal-binding</keyword>
<name>A0A0E9M378_9BACT</name>
<reference evidence="5 6" key="1">
    <citation type="journal article" date="2015" name="Microbes Environ.">
        <title>Distribution and evolution of nitrogen fixation genes in the phylum bacteroidetes.</title>
        <authorList>
            <person name="Inoue J."/>
            <person name="Oshima K."/>
            <person name="Suda W."/>
            <person name="Sakamoto M."/>
            <person name="Iino T."/>
            <person name="Noda S."/>
            <person name="Hongoh Y."/>
            <person name="Hattori M."/>
            <person name="Ohkuma M."/>
        </authorList>
    </citation>
    <scope>NUCLEOTIDE SEQUENCE [LARGE SCALE GENOMIC DNA]</scope>
    <source>
        <strain evidence="5">JCM 15548</strain>
    </source>
</reference>
<proteinExistence type="inferred from homology"/>
<evidence type="ECO:0000313" key="6">
    <source>
        <dbReference type="Proteomes" id="UP000032900"/>
    </source>
</evidence>
<sequence>MGRVDRKEVLAKALEGVDREHDMIYEILNKIQYSHTNHLSAGLRKSLIKELYLFLDFHFTSEENLLVMFDCPDCELHKKEHDVLRHKLAELIGSLDVEDFDYGDLEEFVTEWLKSHTRHSDARLSQFIEIQCRHELGKES</sequence>
<evidence type="ECO:0000256" key="3">
    <source>
        <dbReference type="ARBA" id="ARBA00023004"/>
    </source>
</evidence>
<gene>
    <name evidence="5" type="ORF">JCM15548_14379</name>
</gene>
<accession>A0A0E9M378</accession>
<dbReference type="CDD" id="cd12107">
    <property type="entry name" value="Hemerythrin"/>
    <property type="match status" value="1"/>
</dbReference>
<keyword evidence="6" id="KW-1185">Reference proteome</keyword>